<evidence type="ECO:0000313" key="11">
    <source>
        <dbReference type="Proteomes" id="UP000266441"/>
    </source>
</evidence>
<dbReference type="GO" id="GO:0016837">
    <property type="term" value="F:carbon-oxygen lyase activity, acting on polysaccharides"/>
    <property type="evidence" value="ECO:0007669"/>
    <property type="project" value="TreeGrafter"/>
</dbReference>
<reference evidence="10 11" key="1">
    <citation type="journal article" date="2015" name="Int. J. Syst. Evol. Microbiol.">
        <title>Mariniphaga sediminis sp. nov., isolated from coastal sediment.</title>
        <authorList>
            <person name="Wang F.Q."/>
            <person name="Shen Q.Y."/>
            <person name="Chen G.J."/>
            <person name="Du Z.J."/>
        </authorList>
    </citation>
    <scope>NUCLEOTIDE SEQUENCE [LARGE SCALE GENOMIC DNA]</scope>
    <source>
        <strain evidence="10 11">SY21</strain>
    </source>
</reference>
<keyword evidence="7" id="KW-0456">Lyase</keyword>
<evidence type="ECO:0000256" key="2">
    <source>
        <dbReference type="ARBA" id="ARBA00004613"/>
    </source>
</evidence>
<dbReference type="InterPro" id="IPR039448">
    <property type="entry name" value="Beta_helix"/>
</dbReference>
<proteinExistence type="inferred from homology"/>
<evidence type="ECO:0000256" key="7">
    <source>
        <dbReference type="ARBA" id="ARBA00023239"/>
    </source>
</evidence>
<keyword evidence="4" id="KW-0479">Metal-binding</keyword>
<dbReference type="Gene3D" id="2.160.20.10">
    <property type="entry name" value="Single-stranded right-handed beta-helix, Pectin lyase-like"/>
    <property type="match status" value="1"/>
</dbReference>
<dbReference type="Gene3D" id="2.60.40.10">
    <property type="entry name" value="Immunoglobulins"/>
    <property type="match status" value="1"/>
</dbReference>
<evidence type="ECO:0000256" key="8">
    <source>
        <dbReference type="ARBA" id="ARBA00038263"/>
    </source>
</evidence>
<dbReference type="CDD" id="cd00146">
    <property type="entry name" value="PKD"/>
    <property type="match status" value="1"/>
</dbReference>
<comment type="similarity">
    <text evidence="8">Belongs to the polysaccharide lyase 9 family.</text>
</comment>
<evidence type="ECO:0000256" key="6">
    <source>
        <dbReference type="ARBA" id="ARBA00022837"/>
    </source>
</evidence>
<dbReference type="InterPro" id="IPR052052">
    <property type="entry name" value="Polysaccharide_Lyase_9"/>
</dbReference>
<dbReference type="Pfam" id="PF18911">
    <property type="entry name" value="PKD_4"/>
    <property type="match status" value="1"/>
</dbReference>
<dbReference type="RefSeq" id="WP_119350626.1">
    <property type="nucleotide sequence ID" value="NZ_QWET01000010.1"/>
</dbReference>
<dbReference type="EMBL" id="QWET01000010">
    <property type="protein sequence ID" value="RIH64467.1"/>
    <property type="molecule type" value="Genomic_DNA"/>
</dbReference>
<dbReference type="GO" id="GO:0046872">
    <property type="term" value="F:metal ion binding"/>
    <property type="evidence" value="ECO:0007669"/>
    <property type="project" value="UniProtKB-KW"/>
</dbReference>
<dbReference type="Proteomes" id="UP000266441">
    <property type="component" value="Unassembled WGS sequence"/>
</dbReference>
<protein>
    <submittedName>
        <fullName evidence="10">DUF1565 domain-containing protein</fullName>
    </submittedName>
</protein>
<comment type="subcellular location">
    <subcellularLocation>
        <location evidence="2">Secreted</location>
    </subcellularLocation>
</comment>
<dbReference type="InterPro" id="IPR011050">
    <property type="entry name" value="Pectin_lyase_fold/virulence"/>
</dbReference>
<dbReference type="Pfam" id="PF13229">
    <property type="entry name" value="Beta_helix"/>
    <property type="match status" value="1"/>
</dbReference>
<dbReference type="AlphaFoldDB" id="A0A399CYR2"/>
<evidence type="ECO:0000256" key="4">
    <source>
        <dbReference type="ARBA" id="ARBA00022723"/>
    </source>
</evidence>
<dbReference type="SMART" id="SM00710">
    <property type="entry name" value="PbH1"/>
    <property type="match status" value="6"/>
</dbReference>
<dbReference type="SUPFAM" id="SSF49299">
    <property type="entry name" value="PKD domain"/>
    <property type="match status" value="1"/>
</dbReference>
<dbReference type="InterPro" id="IPR000601">
    <property type="entry name" value="PKD_dom"/>
</dbReference>
<comment type="cofactor">
    <cofactor evidence="1">
        <name>Ca(2+)</name>
        <dbReference type="ChEBI" id="CHEBI:29108"/>
    </cofactor>
</comment>
<dbReference type="InterPro" id="IPR053868">
    <property type="entry name" value="Pel9A-like_beta_helix"/>
</dbReference>
<dbReference type="PROSITE" id="PS50093">
    <property type="entry name" value="PKD"/>
    <property type="match status" value="1"/>
</dbReference>
<keyword evidence="3" id="KW-0964">Secreted</keyword>
<dbReference type="Pfam" id="PF22842">
    <property type="entry name" value="Pel9A-like_beta_helix"/>
    <property type="match status" value="1"/>
</dbReference>
<dbReference type="PANTHER" id="PTHR40088:SF1">
    <property type="entry name" value="PECTATE LYASE PEL9"/>
    <property type="match status" value="1"/>
</dbReference>
<dbReference type="InterPro" id="IPR013783">
    <property type="entry name" value="Ig-like_fold"/>
</dbReference>
<dbReference type="SUPFAM" id="SSF51126">
    <property type="entry name" value="Pectin lyase-like"/>
    <property type="match status" value="1"/>
</dbReference>
<dbReference type="OrthoDB" id="8660908at2"/>
<gene>
    <name evidence="10" type="ORF">D1164_13995</name>
</gene>
<sequence>MFGIKVRLIIEMLLFFSFFLHLSCQSFSKSDTLDKKGTYYLSPDGDDNNPGTLNEPWKTLEKANMALKPGDTVFLREGTYRGIINPVSSGENHQQSITYQSEKPHGAILIGDESSKYIINMERKHFVTIDGFKMFPARGGFGYIKNCSHITLSNCQMEQSSTVYIQLLYIDSHYNHLLFNSFSKIHGDGCRFMNSGHNVIEGNSFSKIGHSPLNFYAISSQLSSHNIIRGNIFHNGWGRNFELFNPDNCLFENNIITNAFNGAKSADSYSKVLSTNSIFRNNFIFDNWGGVIASGSYDAKLGGKEGYDPSLGADESTPLMFVNSRVYNNTFANNPMLAWALSDNSRKNDNPIRSNIFKNNLFYHNGYTGDFTFFKIRGTGVSDDNLFLSNLFFGEKPGKATMRMGEKLYTVGSLHEEFPGQFINNIDADPLFSNFQNRCFTLAKGSPAIDAGRPLTKTLGSGSGTELYVSDALFFFDGFGIEGESGDIVFVGKPGNFARVLKADIENNLLILDRSLQWKEGDSVSLPYAGKAPDIGALQYGNTGILTVTPMAHLVTSTPAQEVTFSAIIEGGKGKVDMMWDFGDGNVSNKAVPRHSYKDIGDYVVRLKCKDTSGTEAETNFLVRVEQPLDPNKPLVYSNFEREDFEEWGFLWDRGPSRERSTYYPEMREDGKGQCMCVSTEGNNNTLATNIKLRIWDIDKYPYIKFSYRIPPGVPVGIWLRPWPSEERPERVCIGGSPANSSGEYINVERYKLIDDGEWHTIEIDAREIKKAIPGLNLLHSFEFETYGKSKEGQKFWFDDFSINPF</sequence>
<dbReference type="InterPro" id="IPR035986">
    <property type="entry name" value="PKD_dom_sf"/>
</dbReference>
<evidence type="ECO:0000256" key="3">
    <source>
        <dbReference type="ARBA" id="ARBA00022525"/>
    </source>
</evidence>
<accession>A0A399CYR2</accession>
<dbReference type="InterPro" id="IPR006626">
    <property type="entry name" value="PbH1"/>
</dbReference>
<feature type="domain" description="PKD" evidence="9">
    <location>
        <begin position="561"/>
        <end position="632"/>
    </location>
</feature>
<keyword evidence="5" id="KW-0732">Signal</keyword>
<keyword evidence="11" id="KW-1185">Reference proteome</keyword>
<keyword evidence="6" id="KW-0106">Calcium</keyword>
<comment type="caution">
    <text evidence="10">The sequence shown here is derived from an EMBL/GenBank/DDBJ whole genome shotgun (WGS) entry which is preliminary data.</text>
</comment>
<evidence type="ECO:0000259" key="9">
    <source>
        <dbReference type="PROSITE" id="PS50093"/>
    </source>
</evidence>
<evidence type="ECO:0000256" key="5">
    <source>
        <dbReference type="ARBA" id="ARBA00022729"/>
    </source>
</evidence>
<dbReference type="InterPro" id="IPR012334">
    <property type="entry name" value="Pectin_lyas_fold"/>
</dbReference>
<dbReference type="GO" id="GO:0005576">
    <property type="term" value="C:extracellular region"/>
    <property type="evidence" value="ECO:0007669"/>
    <property type="project" value="UniProtKB-SubCell"/>
</dbReference>
<dbReference type="PANTHER" id="PTHR40088">
    <property type="entry name" value="PECTATE LYASE (EUROFUNG)"/>
    <property type="match status" value="1"/>
</dbReference>
<organism evidence="10 11">
    <name type="scientific">Mariniphaga sediminis</name>
    <dbReference type="NCBI Taxonomy" id="1628158"/>
    <lineage>
        <taxon>Bacteria</taxon>
        <taxon>Pseudomonadati</taxon>
        <taxon>Bacteroidota</taxon>
        <taxon>Bacteroidia</taxon>
        <taxon>Marinilabiliales</taxon>
        <taxon>Prolixibacteraceae</taxon>
        <taxon>Mariniphaga</taxon>
    </lineage>
</organism>
<evidence type="ECO:0000256" key="1">
    <source>
        <dbReference type="ARBA" id="ARBA00001913"/>
    </source>
</evidence>
<dbReference type="InterPro" id="IPR022409">
    <property type="entry name" value="PKD/Chitinase_dom"/>
</dbReference>
<name>A0A399CYR2_9BACT</name>
<evidence type="ECO:0000313" key="10">
    <source>
        <dbReference type="EMBL" id="RIH64467.1"/>
    </source>
</evidence>
<dbReference type="SMART" id="SM00089">
    <property type="entry name" value="PKD"/>
    <property type="match status" value="1"/>
</dbReference>